<name>A0ABZ0W527_9BACT</name>
<keyword evidence="3" id="KW-0472">Membrane</keyword>
<dbReference type="RefSeq" id="WP_114791790.1">
    <property type="nucleotide sequence ID" value="NZ_CP139960.1"/>
</dbReference>
<feature type="coiled-coil region" evidence="2">
    <location>
        <begin position="227"/>
        <end position="269"/>
    </location>
</feature>
<dbReference type="SUPFAM" id="SSF117892">
    <property type="entry name" value="Band 7/SPFH domain"/>
    <property type="match status" value="1"/>
</dbReference>
<organism evidence="4 5">
    <name type="scientific">Niabella yanshanensis</name>
    <dbReference type="NCBI Taxonomy" id="577386"/>
    <lineage>
        <taxon>Bacteria</taxon>
        <taxon>Pseudomonadati</taxon>
        <taxon>Bacteroidota</taxon>
        <taxon>Chitinophagia</taxon>
        <taxon>Chitinophagales</taxon>
        <taxon>Chitinophagaceae</taxon>
        <taxon>Niabella</taxon>
    </lineage>
</organism>
<accession>A0ABZ0W527</accession>
<dbReference type="Gene3D" id="3.30.479.30">
    <property type="entry name" value="Band 7 domain"/>
    <property type="match status" value="1"/>
</dbReference>
<keyword evidence="2" id="KW-0175">Coiled coil</keyword>
<keyword evidence="3" id="KW-0812">Transmembrane</keyword>
<keyword evidence="5" id="KW-1185">Reference proteome</keyword>
<dbReference type="EMBL" id="CP139960">
    <property type="protein sequence ID" value="WQD37120.1"/>
    <property type="molecule type" value="Genomic_DNA"/>
</dbReference>
<dbReference type="InterPro" id="IPR027705">
    <property type="entry name" value="Flotillin_fam"/>
</dbReference>
<evidence type="ECO:0000313" key="5">
    <source>
        <dbReference type="Proteomes" id="UP001325680"/>
    </source>
</evidence>
<dbReference type="InterPro" id="IPR036013">
    <property type="entry name" value="Band_7/SPFH_dom_sf"/>
</dbReference>
<reference evidence="4 5" key="1">
    <citation type="submission" date="2023-12" db="EMBL/GenBank/DDBJ databases">
        <title>Genome sequencing and assembly of bacterial species from a model synthetic community.</title>
        <authorList>
            <person name="Hogle S.L."/>
        </authorList>
    </citation>
    <scope>NUCLEOTIDE SEQUENCE [LARGE SCALE GENOMIC DNA]</scope>
    <source>
        <strain evidence="4 5">HAMBI_3031</strain>
    </source>
</reference>
<feature type="coiled-coil region" evidence="2">
    <location>
        <begin position="340"/>
        <end position="406"/>
    </location>
</feature>
<dbReference type="Proteomes" id="UP001325680">
    <property type="component" value="Chromosome"/>
</dbReference>
<dbReference type="PANTHER" id="PTHR13806">
    <property type="entry name" value="FLOTILLIN-RELATED"/>
    <property type="match status" value="1"/>
</dbReference>
<dbReference type="PANTHER" id="PTHR13806:SF31">
    <property type="entry name" value="FLOTILLIN-LIKE PROTEIN 1-RELATED"/>
    <property type="match status" value="1"/>
</dbReference>
<keyword evidence="3" id="KW-1133">Transmembrane helix</keyword>
<protein>
    <submittedName>
        <fullName evidence="4">SPFH domain-containing protein</fullName>
    </submittedName>
</protein>
<comment type="subcellular location">
    <subcellularLocation>
        <location evidence="1">Endomembrane system</location>
    </subcellularLocation>
</comment>
<evidence type="ECO:0000256" key="1">
    <source>
        <dbReference type="ARBA" id="ARBA00004308"/>
    </source>
</evidence>
<sequence length="687" mass="77188">MNYSFYITAAFLVLVVIGLIFWLISMYKKVSQGKVLIRTGQGGVKVFFNAGLVIPILHKQEVMDISVKKLDIERMGREGLICKDNMRADIKVAFFVRVNKSVDDIINVAQTIGTDRASSHETLTDLFESKFSEALKTVGKKFDFIELYEARREFREEIINIIGTDLNGYVLDDCAIDYLEQTRVELLDRENILDAEGIKKITELTAVQNIKANQIRRDEERTIKKQDVETREAILELERQLKEKEESQRREIENIKSREQAEIDSVKETERLRSERIRIQTEEQLLIQEENKLRQVIIAAKNKERAEAVETERVLKDKYLELTERERVVALAGIEKDKAVEIEKKNIQDAIRERVALEKTVVEEQEKIKDVQVLKEANRLKDAAVIKASQDAEAKMIEEVKKAESQEKAAAHEAQKVLIEANARKEAAGKEAEARKVIADAKAKEEATVGMSEAQVMLAKAEALERQGLVDAAVIEKTAIAEAAGIEARAEAKRKEGLAEAEVIREKIVAEAKGIDEKSMAIKKLNDAGKEHEEFRLTLQKDKEIALAEIHIQKDIAEAQASVLGDAFRNAKIDIVGGDNTFFDNVVRQVSNGKGLDKLIDNSYHLSQLSDNLLGQGDGEENIISKIRNLADKYDVSSEDIKNLSIAALVARIQTSATGQDKGFLNNLLSFAKGLGIENKKIQQLKG</sequence>
<proteinExistence type="predicted"/>
<evidence type="ECO:0000256" key="3">
    <source>
        <dbReference type="SAM" id="Phobius"/>
    </source>
</evidence>
<feature type="transmembrane region" description="Helical" evidence="3">
    <location>
        <begin position="6"/>
        <end position="24"/>
    </location>
</feature>
<gene>
    <name evidence="4" type="ORF">U0035_15725</name>
</gene>
<evidence type="ECO:0000313" key="4">
    <source>
        <dbReference type="EMBL" id="WQD37120.1"/>
    </source>
</evidence>
<evidence type="ECO:0000256" key="2">
    <source>
        <dbReference type="SAM" id="Coils"/>
    </source>
</evidence>